<name>A0A8S3JA47_9BILA</name>
<dbReference type="AlphaFoldDB" id="A0A8S3JA47"/>
<evidence type="ECO:0000313" key="2">
    <source>
        <dbReference type="Proteomes" id="UP000681720"/>
    </source>
</evidence>
<gene>
    <name evidence="1" type="ORF">GIL414_LOCUS81563</name>
</gene>
<organism evidence="1 2">
    <name type="scientific">Rotaria magnacalcarata</name>
    <dbReference type="NCBI Taxonomy" id="392030"/>
    <lineage>
        <taxon>Eukaryota</taxon>
        <taxon>Metazoa</taxon>
        <taxon>Spiralia</taxon>
        <taxon>Gnathifera</taxon>
        <taxon>Rotifera</taxon>
        <taxon>Eurotatoria</taxon>
        <taxon>Bdelloidea</taxon>
        <taxon>Philodinida</taxon>
        <taxon>Philodinidae</taxon>
        <taxon>Rotaria</taxon>
    </lineage>
</organism>
<comment type="caution">
    <text evidence="1">The sequence shown here is derived from an EMBL/GenBank/DDBJ whole genome shotgun (WGS) entry which is preliminary data.</text>
</comment>
<accession>A0A8S3JA47</accession>
<evidence type="ECO:0000313" key="1">
    <source>
        <dbReference type="EMBL" id="CAF5215857.1"/>
    </source>
</evidence>
<proteinExistence type="predicted"/>
<dbReference type="EMBL" id="CAJOBJ010357743">
    <property type="protein sequence ID" value="CAF5215857.1"/>
    <property type="molecule type" value="Genomic_DNA"/>
</dbReference>
<protein>
    <submittedName>
        <fullName evidence="1">Uncharacterized protein</fullName>
    </submittedName>
</protein>
<dbReference type="Proteomes" id="UP000681720">
    <property type="component" value="Unassembled WGS sequence"/>
</dbReference>
<sequence>IELRQCSLHVSSIESSTSQHHCTTTMSLNSANGISSSSSMNNSEDSDIIELQNRLHFTPNIQA</sequence>
<reference evidence="1" key="1">
    <citation type="submission" date="2021-02" db="EMBL/GenBank/DDBJ databases">
        <authorList>
            <person name="Nowell W R."/>
        </authorList>
    </citation>
    <scope>NUCLEOTIDE SEQUENCE</scope>
</reference>
<feature type="non-terminal residue" evidence="1">
    <location>
        <position position="1"/>
    </location>
</feature>